<feature type="region of interest" description="Disordered" evidence="7">
    <location>
        <begin position="64"/>
        <end position="84"/>
    </location>
</feature>
<evidence type="ECO:0000256" key="3">
    <source>
        <dbReference type="ARBA" id="ARBA00022692"/>
    </source>
</evidence>
<evidence type="ECO:0000259" key="10">
    <source>
        <dbReference type="Pfam" id="PF12704"/>
    </source>
</evidence>
<feature type="transmembrane region" description="Helical" evidence="8">
    <location>
        <begin position="335"/>
        <end position="361"/>
    </location>
</feature>
<protein>
    <submittedName>
        <fullName evidence="11">FtsX-like permease family protein</fullName>
    </submittedName>
</protein>
<gene>
    <name evidence="11" type="ORF">GR183_16685</name>
</gene>
<feature type="domain" description="ABC3 transporter permease C-terminal" evidence="9">
    <location>
        <begin position="290"/>
        <end position="403"/>
    </location>
</feature>
<dbReference type="PANTHER" id="PTHR30572">
    <property type="entry name" value="MEMBRANE COMPONENT OF TRANSPORTER-RELATED"/>
    <property type="match status" value="1"/>
</dbReference>
<organism evidence="11 12">
    <name type="scientific">Stappia sediminis</name>
    <dbReference type="NCBI Taxonomy" id="2692190"/>
    <lineage>
        <taxon>Bacteria</taxon>
        <taxon>Pseudomonadati</taxon>
        <taxon>Pseudomonadota</taxon>
        <taxon>Alphaproteobacteria</taxon>
        <taxon>Hyphomicrobiales</taxon>
        <taxon>Stappiaceae</taxon>
        <taxon>Stappia</taxon>
    </lineage>
</organism>
<sequence>MNLLESLKIALRSLRANPVRSLLTMLGIIIGVASVVTMVAVGQGAQTQVAEQIRTLGSNVLMVQPGTSRQGGARGESGSGHTLSESDATAISELSLVEAAAPSIRGNVQIVAGNRNWNTTVNGTTTAYFFIREWALAQGRYFSEGEEASAGKVALIGRTVAEQLFGNTEAIGGSIRILQVPFRVIGILDEKGPSGTGRDQDDVVFIPISTAKLRLIGSAHQTNREAVAYILAKARPGEGTEPAERQIADLLRQRHRLQPGEEDDFLVTNPAAAMAAERAATRTIAWLLAAIASVSLLVGGISIMNIMLVSVTERTREIGLRMAVGARRRDIRNQFLIEALCLCLLGGLIGLVFGVAVSIAIARLANWPIFLAPEAMLAAIAFSGAVGIFFGYYPARRAAALEPIECLRSE</sequence>
<dbReference type="EMBL" id="WUMV01000008">
    <property type="protein sequence ID" value="MXN66554.1"/>
    <property type="molecule type" value="Genomic_DNA"/>
</dbReference>
<dbReference type="GO" id="GO:0022857">
    <property type="term" value="F:transmembrane transporter activity"/>
    <property type="evidence" value="ECO:0007669"/>
    <property type="project" value="TreeGrafter"/>
</dbReference>
<reference evidence="11 12" key="1">
    <citation type="submission" date="2019-12" db="EMBL/GenBank/DDBJ databases">
        <authorList>
            <person name="Li M."/>
        </authorList>
    </citation>
    <scope>NUCLEOTIDE SEQUENCE [LARGE SCALE GENOMIC DNA]</scope>
    <source>
        <strain evidence="11 12">GBMRC 2046</strain>
    </source>
</reference>
<name>A0A7X3S974_9HYPH</name>
<dbReference type="Pfam" id="PF02687">
    <property type="entry name" value="FtsX"/>
    <property type="match status" value="1"/>
</dbReference>
<proteinExistence type="inferred from homology"/>
<keyword evidence="3 8" id="KW-0812">Transmembrane</keyword>
<evidence type="ECO:0000313" key="12">
    <source>
        <dbReference type="Proteomes" id="UP000433101"/>
    </source>
</evidence>
<evidence type="ECO:0000256" key="7">
    <source>
        <dbReference type="SAM" id="MobiDB-lite"/>
    </source>
</evidence>
<evidence type="ECO:0000256" key="8">
    <source>
        <dbReference type="SAM" id="Phobius"/>
    </source>
</evidence>
<evidence type="ECO:0000256" key="4">
    <source>
        <dbReference type="ARBA" id="ARBA00022989"/>
    </source>
</evidence>
<evidence type="ECO:0000313" key="11">
    <source>
        <dbReference type="EMBL" id="MXN66554.1"/>
    </source>
</evidence>
<comment type="subcellular location">
    <subcellularLocation>
        <location evidence="1">Cell membrane</location>
        <topology evidence="1">Multi-pass membrane protein</topology>
    </subcellularLocation>
</comment>
<dbReference type="InterPro" id="IPR003838">
    <property type="entry name" value="ABC3_permease_C"/>
</dbReference>
<dbReference type="InterPro" id="IPR025857">
    <property type="entry name" value="MacB_PCD"/>
</dbReference>
<evidence type="ECO:0000256" key="6">
    <source>
        <dbReference type="ARBA" id="ARBA00038076"/>
    </source>
</evidence>
<feature type="transmembrane region" description="Helical" evidence="8">
    <location>
        <begin position="21"/>
        <end position="42"/>
    </location>
</feature>
<evidence type="ECO:0000256" key="1">
    <source>
        <dbReference type="ARBA" id="ARBA00004651"/>
    </source>
</evidence>
<feature type="transmembrane region" description="Helical" evidence="8">
    <location>
        <begin position="284"/>
        <end position="311"/>
    </location>
</feature>
<evidence type="ECO:0000259" key="9">
    <source>
        <dbReference type="Pfam" id="PF02687"/>
    </source>
</evidence>
<keyword evidence="12" id="KW-1185">Reference proteome</keyword>
<evidence type="ECO:0000256" key="5">
    <source>
        <dbReference type="ARBA" id="ARBA00023136"/>
    </source>
</evidence>
<feature type="domain" description="MacB-like periplasmic core" evidence="10">
    <location>
        <begin position="21"/>
        <end position="249"/>
    </location>
</feature>
<dbReference type="Proteomes" id="UP000433101">
    <property type="component" value="Unassembled WGS sequence"/>
</dbReference>
<dbReference type="PANTHER" id="PTHR30572:SF4">
    <property type="entry name" value="ABC TRANSPORTER PERMEASE YTRF"/>
    <property type="match status" value="1"/>
</dbReference>
<comment type="similarity">
    <text evidence="6">Belongs to the ABC-4 integral membrane protein family.</text>
</comment>
<dbReference type="GO" id="GO:0005886">
    <property type="term" value="C:plasma membrane"/>
    <property type="evidence" value="ECO:0007669"/>
    <property type="project" value="UniProtKB-SubCell"/>
</dbReference>
<dbReference type="AlphaFoldDB" id="A0A7X3S974"/>
<keyword evidence="5 8" id="KW-0472">Membrane</keyword>
<accession>A0A7X3S974</accession>
<dbReference type="InterPro" id="IPR050250">
    <property type="entry name" value="Macrolide_Exporter_MacB"/>
</dbReference>
<feature type="transmembrane region" description="Helical" evidence="8">
    <location>
        <begin position="367"/>
        <end position="393"/>
    </location>
</feature>
<keyword evidence="4 8" id="KW-1133">Transmembrane helix</keyword>
<keyword evidence="2" id="KW-1003">Cell membrane</keyword>
<dbReference type="RefSeq" id="WP_160776809.1">
    <property type="nucleotide sequence ID" value="NZ_WUMV01000008.1"/>
</dbReference>
<dbReference type="Pfam" id="PF12704">
    <property type="entry name" value="MacB_PCD"/>
    <property type="match status" value="1"/>
</dbReference>
<evidence type="ECO:0000256" key="2">
    <source>
        <dbReference type="ARBA" id="ARBA00022475"/>
    </source>
</evidence>
<comment type="caution">
    <text evidence="11">The sequence shown here is derived from an EMBL/GenBank/DDBJ whole genome shotgun (WGS) entry which is preliminary data.</text>
</comment>